<evidence type="ECO:0000259" key="2">
    <source>
        <dbReference type="Pfam" id="PF13859"/>
    </source>
</evidence>
<dbReference type="SUPFAM" id="SSF49899">
    <property type="entry name" value="Concanavalin A-like lectins/glucanases"/>
    <property type="match status" value="1"/>
</dbReference>
<name>A0A422MUW2_TRYRA</name>
<dbReference type="PRINTS" id="PR01803">
    <property type="entry name" value="TCSIALIDASE"/>
</dbReference>
<dbReference type="Pfam" id="PF11052">
    <property type="entry name" value="Tr-sialidase_C"/>
    <property type="match status" value="1"/>
</dbReference>
<evidence type="ECO:0000313" key="5">
    <source>
        <dbReference type="Proteomes" id="UP000283634"/>
    </source>
</evidence>
<protein>
    <submittedName>
        <fullName evidence="4">Trans-sialidase</fullName>
    </submittedName>
</protein>
<dbReference type="GeneID" id="40333532"/>
<evidence type="ECO:0000256" key="1">
    <source>
        <dbReference type="SAM" id="MobiDB-lite"/>
    </source>
</evidence>
<dbReference type="AlphaFoldDB" id="A0A422MUW2"/>
<dbReference type="Gene3D" id="2.60.120.200">
    <property type="match status" value="1"/>
</dbReference>
<dbReference type="EMBL" id="MKGL01000617">
    <property type="protein sequence ID" value="RNE96980.1"/>
    <property type="molecule type" value="Genomic_DNA"/>
</dbReference>
<proteinExistence type="predicted"/>
<dbReference type="RefSeq" id="XP_029233915.1">
    <property type="nucleotide sequence ID" value="XM_029386274.1"/>
</dbReference>
<dbReference type="SUPFAM" id="SSF50939">
    <property type="entry name" value="Sialidases"/>
    <property type="match status" value="1"/>
</dbReference>
<feature type="region of interest" description="Disordered" evidence="1">
    <location>
        <begin position="402"/>
        <end position="471"/>
    </location>
</feature>
<evidence type="ECO:0000313" key="4">
    <source>
        <dbReference type="EMBL" id="RNE96980.1"/>
    </source>
</evidence>
<dbReference type="Gene3D" id="2.120.10.10">
    <property type="match status" value="1"/>
</dbReference>
<comment type="caution">
    <text evidence="4">The sequence shown here is derived from an EMBL/GenBank/DDBJ whole genome shotgun (WGS) entry which is preliminary data.</text>
</comment>
<dbReference type="Pfam" id="PF22925">
    <property type="entry name" value="TS_C"/>
    <property type="match status" value="1"/>
</dbReference>
<evidence type="ECO:0000259" key="3">
    <source>
        <dbReference type="Pfam" id="PF22925"/>
    </source>
</evidence>
<sequence length="532" mass="57688">MVPAPPHDGSLYDGSYYVNRSFASWKYWSDSAPISRVWGNSRDRKGEGARSGLITATIDGKKVMLLTTPVYSDEKGKGQLHLWMTDNARVHDVGPVSREGDDAAASSLLYRADKKELILLYEKKKSGDSYSLVAVSLTEQLEQIKSVVKAWNDMDTALKNCASTSTVDSRIKNVCKAAAPTEGLAGFWSNSLEGNLWKDEYLGVNTMVHGGNVAGTEGGVRFRGVGARAEWPVGNKGQFQPYYFVNNDFTLVATVMINAVPKTEGRVPLMGVRMNDNANTVLVGLFYTKDKKWGVTVNKRHWELPDEDVTWQPGTTYQVVLKRDWNEFFVYVDNNELIQEQVSPFEYTPRGVSDFYVGGDGAKGTDEVDVTVGNVLLYNYGLYADNELTSLSASKVTLPTPAGEWPLTTLGTNGKIASKMKPGEKRVDDGLSPKGPLPEEAHKGSHSAGEESGSSSVSSSPRVRLADGGPEYTSASLAKDASSISLSGDSSVAFDNLTRVRPNSGSGDGTVRGCVSRLLLLLLGLWGFAALC</sequence>
<feature type="compositionally biased region" description="Basic and acidic residues" evidence="1">
    <location>
        <begin position="421"/>
        <end position="443"/>
    </location>
</feature>
<dbReference type="InterPro" id="IPR011040">
    <property type="entry name" value="Sialidase"/>
</dbReference>
<dbReference type="InterPro" id="IPR008377">
    <property type="entry name" value="Sialidase_trypan"/>
</dbReference>
<accession>A0A422MUW2</accession>
<feature type="compositionally biased region" description="Low complexity" evidence="1">
    <location>
        <begin position="446"/>
        <end position="460"/>
    </location>
</feature>
<feature type="domain" description="Sialidase" evidence="2">
    <location>
        <begin position="13"/>
        <end position="122"/>
    </location>
</feature>
<dbReference type="InterPro" id="IPR055239">
    <property type="entry name" value="TS_C"/>
</dbReference>
<keyword evidence="5" id="KW-1185">Reference proteome</keyword>
<dbReference type="Proteomes" id="UP000283634">
    <property type="component" value="Unassembled WGS sequence"/>
</dbReference>
<dbReference type="InterPro" id="IPR021287">
    <property type="entry name" value="Trans-sialidase_CS"/>
</dbReference>
<reference evidence="4 5" key="1">
    <citation type="journal article" date="2018" name="BMC Genomics">
        <title>Genomic comparison of Trypanosoma conorhini and Trypanosoma rangeli to Trypanosoma cruzi strains of high and low virulence.</title>
        <authorList>
            <person name="Bradwell K.R."/>
            <person name="Koparde V.N."/>
            <person name="Matveyev A.V."/>
            <person name="Serrano M.G."/>
            <person name="Alves J.M."/>
            <person name="Parikh H."/>
            <person name="Huang B."/>
            <person name="Lee V."/>
            <person name="Espinosa-Alvarez O."/>
            <person name="Ortiz P.A."/>
            <person name="Costa-Martins A.G."/>
            <person name="Teixeira M.M."/>
            <person name="Buck G.A."/>
        </authorList>
    </citation>
    <scope>NUCLEOTIDE SEQUENCE [LARGE SCALE GENOMIC DNA]</scope>
    <source>
        <strain evidence="4 5">AM80</strain>
    </source>
</reference>
<organism evidence="4 5">
    <name type="scientific">Trypanosoma rangeli</name>
    <dbReference type="NCBI Taxonomy" id="5698"/>
    <lineage>
        <taxon>Eukaryota</taxon>
        <taxon>Discoba</taxon>
        <taxon>Euglenozoa</taxon>
        <taxon>Kinetoplastea</taxon>
        <taxon>Metakinetoplastina</taxon>
        <taxon>Trypanosomatida</taxon>
        <taxon>Trypanosomatidae</taxon>
        <taxon>Trypanosoma</taxon>
        <taxon>Herpetosoma</taxon>
    </lineage>
</organism>
<dbReference type="GO" id="GO:0004308">
    <property type="term" value="F:exo-alpha-sialidase activity"/>
    <property type="evidence" value="ECO:0007669"/>
    <property type="project" value="InterPro"/>
</dbReference>
<dbReference type="Pfam" id="PF13859">
    <property type="entry name" value="BNR_3"/>
    <property type="match status" value="1"/>
</dbReference>
<dbReference type="InterPro" id="IPR013320">
    <property type="entry name" value="ConA-like_dom_sf"/>
</dbReference>
<dbReference type="InterPro" id="IPR036278">
    <property type="entry name" value="Sialidase_sf"/>
</dbReference>
<gene>
    <name evidence="4" type="ORF">TraAM80_09599</name>
</gene>
<feature type="domain" description="Trans-sialidase C-terminal" evidence="3">
    <location>
        <begin position="180"/>
        <end position="382"/>
    </location>
</feature>